<organism evidence="3 4">
    <name type="scientific">Lactococcus petauri</name>
    <dbReference type="NCBI Taxonomy" id="1940789"/>
    <lineage>
        <taxon>Bacteria</taxon>
        <taxon>Bacillati</taxon>
        <taxon>Bacillota</taxon>
        <taxon>Bacilli</taxon>
        <taxon>Lactobacillales</taxon>
        <taxon>Streptococcaceae</taxon>
        <taxon>Lactococcus</taxon>
    </lineage>
</organism>
<gene>
    <name evidence="3" type="ORF">P7D34_10085</name>
</gene>
<dbReference type="Gene3D" id="1.10.8.730">
    <property type="match status" value="1"/>
</dbReference>
<dbReference type="PANTHER" id="PTHR30121">
    <property type="entry name" value="UNCHARACTERIZED PROTEIN YJGR-RELATED"/>
    <property type="match status" value="1"/>
</dbReference>
<evidence type="ECO:0000313" key="3">
    <source>
        <dbReference type="EMBL" id="MDT2667559.1"/>
    </source>
</evidence>
<dbReference type="InterPro" id="IPR025955">
    <property type="entry name" value="TraC/Conjuga_ATPase"/>
</dbReference>
<feature type="region of interest" description="Disordered" evidence="1">
    <location>
        <begin position="1"/>
        <end position="22"/>
    </location>
</feature>
<dbReference type="InterPro" id="IPR002789">
    <property type="entry name" value="HerA_central"/>
</dbReference>
<proteinExistence type="predicted"/>
<reference evidence="3" key="1">
    <citation type="submission" date="2023-03" db="EMBL/GenBank/DDBJ databases">
        <authorList>
            <person name="Shen W."/>
            <person name="Cai J."/>
        </authorList>
    </citation>
    <scope>NUCLEOTIDE SEQUENCE</scope>
    <source>
        <strain evidence="3">Y3</strain>
    </source>
</reference>
<dbReference type="PANTHER" id="PTHR30121:SF6">
    <property type="entry name" value="SLR6007 PROTEIN"/>
    <property type="match status" value="1"/>
</dbReference>
<dbReference type="Pfam" id="PF11130">
    <property type="entry name" value="TraC_F_IV"/>
    <property type="match status" value="1"/>
</dbReference>
<dbReference type="InterPro" id="IPR027417">
    <property type="entry name" value="P-loop_NTPase"/>
</dbReference>
<sequence>MKSKKKQNPKKQKNSSEIASSQNTLTFQELSESGLLTIDDKNFSKTYKVGNINYVTASEIERTKILSKYNAAINSLSDKEHFQATLLVLKNSKEEYLKAQSNPLQGGKLDLYAKEMNSLLEQNYDKGRNNFIVERFITIATEAETDLRAETRLENVISQFGQELRSLKISLTELSPNERITLMNKILRPHKKNSGKYEDVLNGNYRVQDLIAPEAIDFPNNKRCLTIEGRPGQVMYLKNFPRNLSDGLTKDLTEAETEMVINIHASPYSLSTTNKKLFAAATDIEEDVVKRQQKASGGGSGLNLIARSTREAHKEVNEQIEFIAETGDKQSSCTYMVYIWGNNEEELQDAIAKVNGVGERYGAVFSPLFFVQEEALNSSLPIGKNFVDIEKNYVRDLITPNVSINSLWTSADIQHKNGKYYGINQLSKNNIIINRKDKSLLNGNGGIMATTGGGKSFASKQEIISTAINSPNDEVIILDVEREYVPLAEEFGWDTITIAPGTDTFLNLLELPPKEVLDPKDNPVALKSSLLISMFDYLLNGITSNQETIIDRVTTEVYKRFETPSLQEWDLVLSEDKSLDAELLRDNLALYITGSLNNFSKKTTKESTGRFTVYDINALQNKYKDFGYIAILDIVWNKVVENKKKGITTWVYFDEFQVIMSPGQGEILREKAANIYARIRKYGGLPTFMTQSAEIMMSTPQGRAILFNSAFLVLLENSGVVDELASHYKLSEDQASYLESGIAGEGLIIAGKAVLPFSNIIPEDTRLYKLLDTKA</sequence>
<dbReference type="InterPro" id="IPR051162">
    <property type="entry name" value="T4SS_component"/>
</dbReference>
<dbReference type="Pfam" id="PF01935">
    <property type="entry name" value="DUF87"/>
    <property type="match status" value="1"/>
</dbReference>
<feature type="compositionally biased region" description="Basic residues" evidence="1">
    <location>
        <begin position="1"/>
        <end position="13"/>
    </location>
</feature>
<protein>
    <submittedName>
        <fullName evidence="3">DUF87 domain-containing protein</fullName>
    </submittedName>
</protein>
<dbReference type="NCBIfam" id="NF045971">
    <property type="entry name" value="conju_CD1110"/>
    <property type="match status" value="1"/>
</dbReference>
<dbReference type="EMBL" id="JARPYC010000010">
    <property type="protein sequence ID" value="MDT2667559.1"/>
    <property type="molecule type" value="Genomic_DNA"/>
</dbReference>
<dbReference type="SUPFAM" id="SSF52540">
    <property type="entry name" value="P-loop containing nucleoside triphosphate hydrolases"/>
    <property type="match status" value="1"/>
</dbReference>
<accession>A0AAJ2J024</accession>
<dbReference type="AlphaFoldDB" id="A0AAJ2J024"/>
<evidence type="ECO:0000313" key="4">
    <source>
        <dbReference type="Proteomes" id="UP001257962"/>
    </source>
</evidence>
<dbReference type="Gene3D" id="3.40.50.300">
    <property type="entry name" value="P-loop containing nucleotide triphosphate hydrolases"/>
    <property type="match status" value="1"/>
</dbReference>
<evidence type="ECO:0000256" key="1">
    <source>
        <dbReference type="SAM" id="MobiDB-lite"/>
    </source>
</evidence>
<comment type="caution">
    <text evidence="3">The sequence shown here is derived from an EMBL/GenBank/DDBJ whole genome shotgun (WGS) entry which is preliminary data.</text>
</comment>
<feature type="domain" description="Helicase HerA central" evidence="2">
    <location>
        <begin position="446"/>
        <end position="626"/>
    </location>
</feature>
<dbReference type="Proteomes" id="UP001257962">
    <property type="component" value="Unassembled WGS sequence"/>
</dbReference>
<dbReference type="RefSeq" id="WP_242521217.1">
    <property type="nucleotide sequence ID" value="NZ_JARPXS010000010.1"/>
</dbReference>
<name>A0AAJ2J024_9LACT</name>
<evidence type="ECO:0000259" key="2">
    <source>
        <dbReference type="Pfam" id="PF01935"/>
    </source>
</evidence>